<feature type="region of interest" description="Disordered" evidence="4">
    <location>
        <begin position="79"/>
        <end position="99"/>
    </location>
</feature>
<proteinExistence type="predicted"/>
<dbReference type="SUPFAM" id="SSF56935">
    <property type="entry name" value="Porins"/>
    <property type="match status" value="2"/>
</dbReference>
<sequence length="998" mass="106931">MRHAQGLKSPESCDTSATKYDKGPYCPFVRCQPYAPPRGANAAFARRFPNLSNSLSCSALAIAVSLCVGAAAPAYAQDAASAPPQEGEGPDAPPAPDDDINTIVVLGARLVDQVDAPQPPILELDSEDIAAYGAGSIEELLQAIGPQVNSSRGRGGDGRPVILVNGVRISSFRELRSYPPEAIERTEVFSEEVAQRYGYSPDQRVVNFILKDNFTSQEIELEYGQPFDGGFSQQEVEGTYLRIDGPSRLNLNVEWDNTSTLTEAERGIIQVDDGEQRLASDPDPARFRSLVADSAGVEATANWTTKLGDAGQSLSLNATYERQDSLRLQGLDTVLLTDDEGNSLLRAFNEGDPLTVDSRNENYSFGSTLNLGVGDWEVTGTLDGTYVDAITQTGKRIETGQLVEDAALGLLPIDGQLGPFTDAGFEESLLDTYTFNALATARGNPLYLPSGDVSVTLRSGYRWNRIESSDTRSLAGETQLTRGRVFGGANVSIPITSRDEDFLGAVGNLTLNLNAGVDHLSDFGTLQDWTVGLTWGVTDTLTFTVNHINREVAPSLSQLGSPAIATPNVPVFDIANNETVLATVISGGNPNLPAQDQSDWSFGVNWELPFLERSSVSINYYDNHSDDVTNGLPTLTPEIEAAFPDRVTRDRVTGRLLQLDDRFVTFAERDQRRLQFGLNLSGNVGGGGDEGERRGGGGPPRGRPAGGAMGGASGDGAGGPPSAERFAQMRATFCEREPAELVDLFNRALAAQAAGEEPPVGPDGEPINIPPQMLQRLASENGQVDPERFAAVRERVCSSDGPPQRQAGDGNRGGGNRGGGRRGGGGRFGGGGGDDGPPQGRWFFNLDYTLELENTVLIAEGLPRLDLLDGDALSGGGDARHNVRARGGIFYDGYGMIAFANYTGSSRLEGSGLDGSTDLNFGDFVTFGLRAFADLGQREKLVESVPFFEGTRVGLSLDNIFDARQRVTDSNGVVPLRYQPFLVDPRGRSFEIELRKMF</sequence>
<organism evidence="5 6">
    <name type="scientific">Aurantiacibacter zhengii</name>
    <dbReference type="NCBI Taxonomy" id="2307003"/>
    <lineage>
        <taxon>Bacteria</taxon>
        <taxon>Pseudomonadati</taxon>
        <taxon>Pseudomonadota</taxon>
        <taxon>Alphaproteobacteria</taxon>
        <taxon>Sphingomonadales</taxon>
        <taxon>Erythrobacteraceae</taxon>
        <taxon>Aurantiacibacter</taxon>
    </lineage>
</organism>
<dbReference type="PANTHER" id="PTHR47234:SF3">
    <property type="entry name" value="SECRETIN_TONB SHORT N-TERMINAL DOMAIN-CONTAINING PROTEIN"/>
    <property type="match status" value="1"/>
</dbReference>
<protein>
    <recommendedName>
        <fullName evidence="7">TonB-dependent receptor</fullName>
    </recommendedName>
</protein>
<dbReference type="Gene3D" id="2.170.130.10">
    <property type="entry name" value="TonB-dependent receptor, plug domain"/>
    <property type="match status" value="1"/>
</dbReference>
<feature type="region of interest" description="Disordered" evidence="4">
    <location>
        <begin position="795"/>
        <end position="836"/>
    </location>
</feature>
<feature type="compositionally biased region" description="Gly residues" evidence="4">
    <location>
        <begin position="810"/>
        <end position="835"/>
    </location>
</feature>
<accession>A0A418NUG0</accession>
<dbReference type="OrthoDB" id="7224136at2"/>
<evidence type="ECO:0000256" key="3">
    <source>
        <dbReference type="ARBA" id="ARBA00023237"/>
    </source>
</evidence>
<comment type="caution">
    <text evidence="5">The sequence shown here is derived from an EMBL/GenBank/DDBJ whole genome shotgun (WGS) entry which is preliminary data.</text>
</comment>
<dbReference type="GO" id="GO:0009279">
    <property type="term" value="C:cell outer membrane"/>
    <property type="evidence" value="ECO:0007669"/>
    <property type="project" value="UniProtKB-SubCell"/>
</dbReference>
<keyword evidence="2" id="KW-0472">Membrane</keyword>
<keyword evidence="6" id="KW-1185">Reference proteome</keyword>
<name>A0A418NUG0_9SPHN</name>
<comment type="subcellular location">
    <subcellularLocation>
        <location evidence="1">Cell outer membrane</location>
    </subcellularLocation>
</comment>
<evidence type="ECO:0000313" key="5">
    <source>
        <dbReference type="EMBL" id="RIV87651.1"/>
    </source>
</evidence>
<dbReference type="Gene3D" id="2.40.170.20">
    <property type="entry name" value="TonB-dependent receptor, beta-barrel domain"/>
    <property type="match status" value="1"/>
</dbReference>
<feature type="region of interest" description="Disordered" evidence="4">
    <location>
        <begin position="679"/>
        <end position="723"/>
    </location>
</feature>
<evidence type="ECO:0000313" key="6">
    <source>
        <dbReference type="Proteomes" id="UP000286576"/>
    </source>
</evidence>
<dbReference type="InterPro" id="IPR037066">
    <property type="entry name" value="Plug_dom_sf"/>
</dbReference>
<dbReference type="InterPro" id="IPR036942">
    <property type="entry name" value="Beta-barrel_TonB_sf"/>
</dbReference>
<gene>
    <name evidence="5" type="ORF">D2V07_04730</name>
</gene>
<dbReference type="AlphaFoldDB" id="A0A418NUG0"/>
<feature type="compositionally biased region" description="Gly residues" evidence="4">
    <location>
        <begin position="696"/>
        <end position="719"/>
    </location>
</feature>
<dbReference type="PANTHER" id="PTHR47234">
    <property type="match status" value="1"/>
</dbReference>
<keyword evidence="3" id="KW-0998">Cell outer membrane</keyword>
<evidence type="ECO:0000256" key="4">
    <source>
        <dbReference type="SAM" id="MobiDB-lite"/>
    </source>
</evidence>
<dbReference type="EMBL" id="QXFL01000002">
    <property type="protein sequence ID" value="RIV87651.1"/>
    <property type="molecule type" value="Genomic_DNA"/>
</dbReference>
<evidence type="ECO:0000256" key="1">
    <source>
        <dbReference type="ARBA" id="ARBA00004442"/>
    </source>
</evidence>
<evidence type="ECO:0000256" key="2">
    <source>
        <dbReference type="ARBA" id="ARBA00023136"/>
    </source>
</evidence>
<dbReference type="Proteomes" id="UP000286576">
    <property type="component" value="Unassembled WGS sequence"/>
</dbReference>
<evidence type="ECO:0008006" key="7">
    <source>
        <dbReference type="Google" id="ProtNLM"/>
    </source>
</evidence>
<reference evidence="5 6" key="1">
    <citation type="submission" date="2018-08" db="EMBL/GenBank/DDBJ databases">
        <title>Erythrobacter zhengii sp.nov., a bacterium isolated from deep-sea sediment.</title>
        <authorList>
            <person name="Fang C."/>
            <person name="Wu Y.-H."/>
            <person name="Sun C."/>
            <person name="Wang H."/>
            <person name="Cheng H."/>
            <person name="Meng F.-X."/>
            <person name="Wang C.-S."/>
            <person name="Xu X.-W."/>
        </authorList>
    </citation>
    <scope>NUCLEOTIDE SEQUENCE [LARGE SCALE GENOMIC DNA]</scope>
    <source>
        <strain evidence="5 6">V18</strain>
    </source>
</reference>